<name>A0A848LP18_9BACT</name>
<reference evidence="2 3" key="1">
    <citation type="submission" date="2020-04" db="EMBL/GenBank/DDBJ databases">
        <title>Draft genome of Pyxidicoccus fallax type strain.</title>
        <authorList>
            <person name="Whitworth D.E."/>
        </authorList>
    </citation>
    <scope>NUCLEOTIDE SEQUENCE [LARGE SCALE GENOMIC DNA]</scope>
    <source>
        <strain evidence="2 3">DSM 14698</strain>
    </source>
</reference>
<evidence type="ECO:0000313" key="2">
    <source>
        <dbReference type="EMBL" id="NMO19617.1"/>
    </source>
</evidence>
<protein>
    <recommendedName>
        <fullName evidence="4">SH3b domain-containing protein</fullName>
    </recommendedName>
</protein>
<evidence type="ECO:0000313" key="3">
    <source>
        <dbReference type="Proteomes" id="UP000518300"/>
    </source>
</evidence>
<proteinExistence type="predicted"/>
<gene>
    <name evidence="2" type="ORF">HG543_32785</name>
</gene>
<feature type="chain" id="PRO_5032973849" description="SH3b domain-containing protein" evidence="1">
    <location>
        <begin position="26"/>
        <end position="418"/>
    </location>
</feature>
<dbReference type="AlphaFoldDB" id="A0A848LP18"/>
<organism evidence="2 3">
    <name type="scientific">Pyxidicoccus fallax</name>
    <dbReference type="NCBI Taxonomy" id="394095"/>
    <lineage>
        <taxon>Bacteria</taxon>
        <taxon>Pseudomonadati</taxon>
        <taxon>Myxococcota</taxon>
        <taxon>Myxococcia</taxon>
        <taxon>Myxococcales</taxon>
        <taxon>Cystobacterineae</taxon>
        <taxon>Myxococcaceae</taxon>
        <taxon>Pyxidicoccus</taxon>
    </lineage>
</organism>
<comment type="caution">
    <text evidence="2">The sequence shown here is derived from an EMBL/GenBank/DDBJ whole genome shotgun (WGS) entry which is preliminary data.</text>
</comment>
<evidence type="ECO:0008006" key="4">
    <source>
        <dbReference type="Google" id="ProtNLM"/>
    </source>
</evidence>
<dbReference type="Proteomes" id="UP000518300">
    <property type="component" value="Unassembled WGS sequence"/>
</dbReference>
<keyword evidence="3" id="KW-1185">Reference proteome</keyword>
<sequence>MKQMIRRLSLWSACLLALGSTPTWAQQAQAGGSVYIQGSEVNLRDKASTTAKVVGKVTIATECQHVKDAPKQWVRIKCGEVEGFTLKSLVGAQKPTAEALLAQAQDTPQPATARLDAAMRAATLDSKNEQALKLLADLFFDVNFEQLLKDRKKGGLHEAFIVKRRELEDPKRKETGEEGLLRELEKIEYDWHRFQLRRNDFVSAMYRDGALVVYTGDYESLDGMFKLEEDQSEFRVTIESRSSSAVSDVLKLALGQGARPPRADTEKYTSFYAEYPGMAILRPEAFRLLRALPPRWHLLSEEVGAHFIRSTCGWAQTRELRFDLHRRAIMESGDGDLVRPGSFEQSGVSRITDISRSGSTYTFRIRPISGEEYTRALSWPTGTPGVGIWNDSGPGSEGSPYAAGAARGIDIREHCSAQ</sequence>
<accession>A0A848LP18</accession>
<dbReference type="RefSeq" id="WP_169348860.1">
    <property type="nucleotide sequence ID" value="NZ_JABBJJ010000195.1"/>
</dbReference>
<dbReference type="EMBL" id="JABBJJ010000195">
    <property type="protein sequence ID" value="NMO19617.1"/>
    <property type="molecule type" value="Genomic_DNA"/>
</dbReference>
<feature type="signal peptide" evidence="1">
    <location>
        <begin position="1"/>
        <end position="25"/>
    </location>
</feature>
<keyword evidence="1" id="KW-0732">Signal</keyword>
<dbReference type="Gene3D" id="2.30.30.40">
    <property type="entry name" value="SH3 Domains"/>
    <property type="match status" value="1"/>
</dbReference>
<evidence type="ECO:0000256" key="1">
    <source>
        <dbReference type="SAM" id="SignalP"/>
    </source>
</evidence>